<comment type="caution">
    <text evidence="1">The sequence shown here is derived from an EMBL/GenBank/DDBJ whole genome shotgun (WGS) entry which is preliminary data.</text>
</comment>
<proteinExistence type="predicted"/>
<organism evidence="1 2">
    <name type="scientific">Lasiosphaeria ovina</name>
    <dbReference type="NCBI Taxonomy" id="92902"/>
    <lineage>
        <taxon>Eukaryota</taxon>
        <taxon>Fungi</taxon>
        <taxon>Dikarya</taxon>
        <taxon>Ascomycota</taxon>
        <taxon>Pezizomycotina</taxon>
        <taxon>Sordariomycetes</taxon>
        <taxon>Sordariomycetidae</taxon>
        <taxon>Sordariales</taxon>
        <taxon>Lasiosphaeriaceae</taxon>
        <taxon>Lasiosphaeria</taxon>
    </lineage>
</organism>
<dbReference type="Proteomes" id="UP001287356">
    <property type="component" value="Unassembled WGS sequence"/>
</dbReference>
<evidence type="ECO:0000313" key="1">
    <source>
        <dbReference type="EMBL" id="KAK3384081.1"/>
    </source>
</evidence>
<protein>
    <recommendedName>
        <fullName evidence="3">F-box domain-containing protein</fullName>
    </recommendedName>
</protein>
<name>A0AAE0TYD7_9PEZI</name>
<reference evidence="1" key="1">
    <citation type="journal article" date="2023" name="Mol. Phylogenet. Evol.">
        <title>Genome-scale phylogeny and comparative genomics of the fungal order Sordariales.</title>
        <authorList>
            <person name="Hensen N."/>
            <person name="Bonometti L."/>
            <person name="Westerberg I."/>
            <person name="Brannstrom I.O."/>
            <person name="Guillou S."/>
            <person name="Cros-Aarteil S."/>
            <person name="Calhoun S."/>
            <person name="Haridas S."/>
            <person name="Kuo A."/>
            <person name="Mondo S."/>
            <person name="Pangilinan J."/>
            <person name="Riley R."/>
            <person name="LaButti K."/>
            <person name="Andreopoulos B."/>
            <person name="Lipzen A."/>
            <person name="Chen C."/>
            <person name="Yan M."/>
            <person name="Daum C."/>
            <person name="Ng V."/>
            <person name="Clum A."/>
            <person name="Steindorff A."/>
            <person name="Ohm R.A."/>
            <person name="Martin F."/>
            <person name="Silar P."/>
            <person name="Natvig D.O."/>
            <person name="Lalanne C."/>
            <person name="Gautier V."/>
            <person name="Ament-Velasquez S.L."/>
            <person name="Kruys A."/>
            <person name="Hutchinson M.I."/>
            <person name="Powell A.J."/>
            <person name="Barry K."/>
            <person name="Miller A.N."/>
            <person name="Grigoriev I.V."/>
            <person name="Debuchy R."/>
            <person name="Gladieux P."/>
            <person name="Hiltunen Thoren M."/>
            <person name="Johannesson H."/>
        </authorList>
    </citation>
    <scope>NUCLEOTIDE SEQUENCE</scope>
    <source>
        <strain evidence="1">CBS 958.72</strain>
    </source>
</reference>
<accession>A0AAE0TYD7</accession>
<sequence>MSANARELVSRIPQLRGSENLTLWRQQLLFALTPQQLSNTEEFISQKPMGLLGQQMQQRALDSSPLLDTAQFASFPAEILLQINGCLSEAGDENHVAQVSKRFHHPS</sequence>
<keyword evidence="2" id="KW-1185">Reference proteome</keyword>
<reference evidence="1" key="2">
    <citation type="submission" date="2023-06" db="EMBL/GenBank/DDBJ databases">
        <authorList>
            <consortium name="Lawrence Berkeley National Laboratory"/>
            <person name="Haridas S."/>
            <person name="Hensen N."/>
            <person name="Bonometti L."/>
            <person name="Westerberg I."/>
            <person name="Brannstrom I.O."/>
            <person name="Guillou S."/>
            <person name="Cros-Aarteil S."/>
            <person name="Calhoun S."/>
            <person name="Kuo A."/>
            <person name="Mondo S."/>
            <person name="Pangilinan J."/>
            <person name="Riley R."/>
            <person name="Labutti K."/>
            <person name="Andreopoulos B."/>
            <person name="Lipzen A."/>
            <person name="Chen C."/>
            <person name="Yanf M."/>
            <person name="Daum C."/>
            <person name="Ng V."/>
            <person name="Clum A."/>
            <person name="Steindorff A."/>
            <person name="Ohm R."/>
            <person name="Martin F."/>
            <person name="Silar P."/>
            <person name="Natvig D."/>
            <person name="Lalanne C."/>
            <person name="Gautier V."/>
            <person name="Ament-Velasquez S.L."/>
            <person name="Kruys A."/>
            <person name="Hutchinson M.I."/>
            <person name="Powell A.J."/>
            <person name="Barry K."/>
            <person name="Miller A.N."/>
            <person name="Grigoriev I.V."/>
            <person name="Debuchy R."/>
            <person name="Gladieux P."/>
            <person name="Thoren M.H."/>
            <person name="Johannesson H."/>
        </authorList>
    </citation>
    <scope>NUCLEOTIDE SEQUENCE</scope>
    <source>
        <strain evidence="1">CBS 958.72</strain>
    </source>
</reference>
<gene>
    <name evidence="1" type="ORF">B0T24DRAFT_673889</name>
</gene>
<dbReference type="EMBL" id="JAULSN010000001">
    <property type="protein sequence ID" value="KAK3384081.1"/>
    <property type="molecule type" value="Genomic_DNA"/>
</dbReference>
<evidence type="ECO:0000313" key="2">
    <source>
        <dbReference type="Proteomes" id="UP001287356"/>
    </source>
</evidence>
<evidence type="ECO:0008006" key="3">
    <source>
        <dbReference type="Google" id="ProtNLM"/>
    </source>
</evidence>
<dbReference type="AlphaFoldDB" id="A0AAE0TYD7"/>